<reference evidence="3 4" key="1">
    <citation type="journal article" date="2016" name="Nat. Commun.">
        <title>Thousands of microbial genomes shed light on interconnected biogeochemical processes in an aquifer system.</title>
        <authorList>
            <person name="Anantharaman K."/>
            <person name="Brown C.T."/>
            <person name="Hug L.A."/>
            <person name="Sharon I."/>
            <person name="Castelle C.J."/>
            <person name="Probst A.J."/>
            <person name="Thomas B.C."/>
            <person name="Singh A."/>
            <person name="Wilkins M.J."/>
            <person name="Karaoz U."/>
            <person name="Brodie E.L."/>
            <person name="Williams K.H."/>
            <person name="Hubbard S.S."/>
            <person name="Banfield J.F."/>
        </authorList>
    </citation>
    <scope>NUCLEOTIDE SEQUENCE [LARGE SCALE GENOMIC DNA]</scope>
</reference>
<evidence type="ECO:0000313" key="3">
    <source>
        <dbReference type="EMBL" id="OGY23115.1"/>
    </source>
</evidence>
<protein>
    <recommendedName>
        <fullName evidence="2">SCP domain-containing protein</fullName>
    </recommendedName>
</protein>
<comment type="caution">
    <text evidence="3">The sequence shown here is derived from an EMBL/GenBank/DDBJ whole genome shotgun (WGS) entry which is preliminary data.</text>
</comment>
<proteinExistence type="predicted"/>
<evidence type="ECO:0000259" key="2">
    <source>
        <dbReference type="Pfam" id="PF00188"/>
    </source>
</evidence>
<keyword evidence="1" id="KW-0472">Membrane</keyword>
<evidence type="ECO:0000256" key="1">
    <source>
        <dbReference type="SAM" id="Phobius"/>
    </source>
</evidence>
<accession>A0A1G1W621</accession>
<name>A0A1G1W621_9BACT</name>
<dbReference type="Proteomes" id="UP000177103">
    <property type="component" value="Unassembled WGS sequence"/>
</dbReference>
<dbReference type="CDD" id="cd05379">
    <property type="entry name" value="CAP_bacterial"/>
    <property type="match status" value="1"/>
</dbReference>
<dbReference type="Pfam" id="PF00188">
    <property type="entry name" value="CAP"/>
    <property type="match status" value="1"/>
</dbReference>
<dbReference type="PANTHER" id="PTHR31157">
    <property type="entry name" value="SCP DOMAIN-CONTAINING PROTEIN"/>
    <property type="match status" value="1"/>
</dbReference>
<dbReference type="InterPro" id="IPR035940">
    <property type="entry name" value="CAP_sf"/>
</dbReference>
<dbReference type="InterPro" id="IPR014044">
    <property type="entry name" value="CAP_dom"/>
</dbReference>
<gene>
    <name evidence="3" type="ORF">A2Y57_03195</name>
</gene>
<dbReference type="Gene3D" id="3.40.33.10">
    <property type="entry name" value="CAP"/>
    <property type="match status" value="1"/>
</dbReference>
<organism evidence="3 4">
    <name type="scientific">Candidatus Woykebacteria bacterium RBG_13_40_7b</name>
    <dbReference type="NCBI Taxonomy" id="1802594"/>
    <lineage>
        <taxon>Bacteria</taxon>
        <taxon>Candidatus Woykeibacteriota</taxon>
    </lineage>
</organism>
<dbReference type="EMBL" id="MHCQ01000046">
    <property type="protein sequence ID" value="OGY23115.1"/>
    <property type="molecule type" value="Genomic_DNA"/>
</dbReference>
<evidence type="ECO:0000313" key="4">
    <source>
        <dbReference type="Proteomes" id="UP000177103"/>
    </source>
</evidence>
<dbReference type="SUPFAM" id="SSF55797">
    <property type="entry name" value="PR-1-like"/>
    <property type="match status" value="1"/>
</dbReference>
<dbReference type="AlphaFoldDB" id="A0A1G1W621"/>
<keyword evidence="1" id="KW-0812">Transmembrane</keyword>
<keyword evidence="1" id="KW-1133">Transmembrane helix</keyword>
<sequence>MHNQKPYNRRENIVWSVILLSVLVGAMLIVGFCTEQKDTPEDALIRLISDYRAENYLDKLDEDKKLTEIACWMANDLANNNQDCNWNYKIEPNCHTDSLDRGTFQRACDLGVCGNIWYGEDLYAGSIEPEDVLRELKESPKHNEVLLGPNYTYIGVCVSRNPKSHYGYYWAVELANTEEASVQ</sequence>
<feature type="transmembrane region" description="Helical" evidence="1">
    <location>
        <begin position="12"/>
        <end position="32"/>
    </location>
</feature>
<feature type="domain" description="SCP" evidence="2">
    <location>
        <begin position="46"/>
        <end position="172"/>
    </location>
</feature>
<dbReference type="PANTHER" id="PTHR31157:SF1">
    <property type="entry name" value="SCP DOMAIN-CONTAINING PROTEIN"/>
    <property type="match status" value="1"/>
</dbReference>